<accession>A0A9D1UWG5</accession>
<comment type="caution">
    <text evidence="3">The sequence shown here is derived from an EMBL/GenBank/DDBJ whole genome shotgun (WGS) entry which is preliminary data.</text>
</comment>
<dbReference type="AlphaFoldDB" id="A0A9D1UWG5"/>
<evidence type="ECO:0000256" key="1">
    <source>
        <dbReference type="SAM" id="Phobius"/>
    </source>
</evidence>
<dbReference type="EMBL" id="DXFP01000021">
    <property type="protein sequence ID" value="HIX01669.1"/>
    <property type="molecule type" value="Genomic_DNA"/>
</dbReference>
<reference evidence="3" key="2">
    <citation type="submission" date="2021-04" db="EMBL/GenBank/DDBJ databases">
        <authorList>
            <person name="Gilroy R."/>
        </authorList>
    </citation>
    <scope>NUCLEOTIDE SEQUENCE</scope>
    <source>
        <strain evidence="3">6627</strain>
    </source>
</reference>
<reference evidence="3" key="1">
    <citation type="journal article" date="2021" name="PeerJ">
        <title>Extensive microbial diversity within the chicken gut microbiome revealed by metagenomics and culture.</title>
        <authorList>
            <person name="Gilroy R."/>
            <person name="Ravi A."/>
            <person name="Getino M."/>
            <person name="Pursley I."/>
            <person name="Horton D.L."/>
            <person name="Alikhan N.F."/>
            <person name="Baker D."/>
            <person name="Gharbi K."/>
            <person name="Hall N."/>
            <person name="Watson M."/>
            <person name="Adriaenssens E.M."/>
            <person name="Foster-Nyarko E."/>
            <person name="Jarju S."/>
            <person name="Secka A."/>
            <person name="Antonio M."/>
            <person name="Oren A."/>
            <person name="Chaudhuri R.R."/>
            <person name="La Ragione R."/>
            <person name="Hildebrand F."/>
            <person name="Pallen M.J."/>
        </authorList>
    </citation>
    <scope>NUCLEOTIDE SEQUENCE</scope>
    <source>
        <strain evidence="3">6627</strain>
    </source>
</reference>
<proteinExistence type="predicted"/>
<organism evidence="3 4">
    <name type="scientific">Candidatus Ligilactobacillus excrementigallinarum</name>
    <dbReference type="NCBI Taxonomy" id="2838641"/>
    <lineage>
        <taxon>Bacteria</taxon>
        <taxon>Bacillati</taxon>
        <taxon>Bacillota</taxon>
        <taxon>Bacilli</taxon>
        <taxon>Lactobacillales</taxon>
        <taxon>Lactobacillaceae</taxon>
        <taxon>Ligilactobacillus</taxon>
    </lineage>
</organism>
<protein>
    <submittedName>
        <fullName evidence="3">DUF4097 domain-containing protein</fullName>
    </submittedName>
</protein>
<sequence length="326" mass="36047">MKIKRNLKWGTLILLVGIFCTIFGALNNGVKSIAFDGIRPVVPEKERQYRESIENEAFDSIDIDVKRAKIKIQRGKHYAVTYQGKKSNVPTISVDNHQLVINQTNNILTETANTIHWKESTRVDRDNSTILITVPENVKLQKVRVFNNYGMTSVLNIDTSMLEVTEMEGGIILKKTAADAVDLEADSGKDMYLQDVDLENGQIQNTGVGLNINDGSLKNMAVDANHGDVAYQKLSVDGGSINNDDGDVTLNKLEIVNGFTVNTCRGNNKVTDIENSAFKLSARNGKNKLFNQSQTANNEMKSIQNTNSKDNILSLTVINGNNVVKQ</sequence>
<evidence type="ECO:0000313" key="3">
    <source>
        <dbReference type="EMBL" id="HIX01669.1"/>
    </source>
</evidence>
<gene>
    <name evidence="3" type="ORF">H9861_02825</name>
</gene>
<feature type="transmembrane region" description="Helical" evidence="1">
    <location>
        <begin position="7"/>
        <end position="26"/>
    </location>
</feature>
<evidence type="ECO:0000313" key="4">
    <source>
        <dbReference type="Proteomes" id="UP000823963"/>
    </source>
</evidence>
<keyword evidence="1" id="KW-1133">Transmembrane helix</keyword>
<dbReference type="Pfam" id="PF13349">
    <property type="entry name" value="DUF4097"/>
    <property type="match status" value="1"/>
</dbReference>
<dbReference type="Proteomes" id="UP000823963">
    <property type="component" value="Unassembled WGS sequence"/>
</dbReference>
<feature type="domain" description="DUF4097" evidence="2">
    <location>
        <begin position="59"/>
        <end position="309"/>
    </location>
</feature>
<dbReference type="InterPro" id="IPR025164">
    <property type="entry name" value="Toastrack_DUF4097"/>
</dbReference>
<keyword evidence="1" id="KW-0812">Transmembrane</keyword>
<keyword evidence="1" id="KW-0472">Membrane</keyword>
<name>A0A9D1UWG5_9LACO</name>
<evidence type="ECO:0000259" key="2">
    <source>
        <dbReference type="Pfam" id="PF13349"/>
    </source>
</evidence>